<comment type="subcellular location">
    <subcellularLocation>
        <location evidence="1 11">Cell membrane</location>
        <topology evidence="1 11">Multi-pass membrane protein</topology>
    </subcellularLocation>
</comment>
<evidence type="ECO:0000256" key="10">
    <source>
        <dbReference type="ARBA" id="ARBA00023285"/>
    </source>
</evidence>
<comment type="pathway">
    <text evidence="11">Cofactor biosynthesis; adenosylcobalamin biosynthesis.</text>
</comment>
<feature type="transmembrane region" description="Helical" evidence="11">
    <location>
        <begin position="210"/>
        <end position="234"/>
    </location>
</feature>
<keyword evidence="5 11" id="KW-0169">Cobalamin biosynthesis</keyword>
<keyword evidence="3 11" id="KW-0813">Transport</keyword>
<sequence>MQKRFMILSCITIFAAMYFWSFSYQHVYAMHIMEGFLPIKWVIFWWAMTIPFLIKGVRTIQQKLTLAPDLKTMFGVSTAFTFVLSALKLPSVTGSSSHPTGVGLGTILFGPTVMTVVGFIVLFFQAMLLAHGGITTLGANTFSMGVVGPFATYFLFKFFKKLKMNMKLAIFISAAIGNLSTYMMTSFQLALAFPDGTSGFIGAFAKFTAIFGMTQLPLAITEGILTVMTMNYLLKYNSRELTLLSWKEAETR</sequence>
<keyword evidence="10 11" id="KW-0170">Cobalt</keyword>
<evidence type="ECO:0000256" key="3">
    <source>
        <dbReference type="ARBA" id="ARBA00022448"/>
    </source>
</evidence>
<dbReference type="EMBL" id="JAUSTR010000001">
    <property type="protein sequence ID" value="MDQ0160987.1"/>
    <property type="molecule type" value="Genomic_DNA"/>
</dbReference>
<evidence type="ECO:0000256" key="5">
    <source>
        <dbReference type="ARBA" id="ARBA00022573"/>
    </source>
</evidence>
<evidence type="ECO:0000256" key="2">
    <source>
        <dbReference type="ARBA" id="ARBA00022426"/>
    </source>
</evidence>
<feature type="transmembrane region" description="Helical" evidence="11">
    <location>
        <begin position="6"/>
        <end position="24"/>
    </location>
</feature>
<comment type="subunit">
    <text evidence="11">Forms an energy-coupling factor (ECF) transporter complex composed of an ATP-binding protein (A component, CbiO), a transmembrane protein (T component, CbiQ) and 2 possible substrate-capture proteins (S components, CbiM and CbiN) of unknown stoichimetry.</text>
</comment>
<keyword evidence="13" id="KW-1185">Reference proteome</keyword>
<dbReference type="HAMAP" id="MF_01462">
    <property type="entry name" value="CbiM"/>
    <property type="match status" value="1"/>
</dbReference>
<dbReference type="RefSeq" id="WP_419150917.1">
    <property type="nucleotide sequence ID" value="NZ_JAUSTR010000001.1"/>
</dbReference>
<keyword evidence="7 11" id="KW-1133">Transmembrane helix</keyword>
<proteinExistence type="inferred from homology"/>
<dbReference type="NCBIfam" id="TIGR00123">
    <property type="entry name" value="cbiM"/>
    <property type="match status" value="1"/>
</dbReference>
<dbReference type="InterPro" id="IPR018024">
    <property type="entry name" value="CbiM"/>
</dbReference>
<keyword evidence="2 11" id="KW-0171">Cobalt transport</keyword>
<reference evidence="12 13" key="1">
    <citation type="submission" date="2023-07" db="EMBL/GenBank/DDBJ databases">
        <title>Genomic Encyclopedia of Type Strains, Phase IV (KMG-IV): sequencing the most valuable type-strain genomes for metagenomic binning, comparative biology and taxonomic classification.</title>
        <authorList>
            <person name="Goeker M."/>
        </authorList>
    </citation>
    <scope>NUCLEOTIDE SEQUENCE [LARGE SCALE GENOMIC DNA]</scope>
    <source>
        <strain evidence="12 13">DSM 19092</strain>
    </source>
</reference>
<evidence type="ECO:0000313" key="12">
    <source>
        <dbReference type="EMBL" id="MDQ0160987.1"/>
    </source>
</evidence>
<evidence type="ECO:0000256" key="11">
    <source>
        <dbReference type="HAMAP-Rule" id="MF_01462"/>
    </source>
</evidence>
<keyword evidence="4 11" id="KW-1003">Cell membrane</keyword>
<gene>
    <name evidence="11" type="primary">cbiM</name>
    <name evidence="12" type="ORF">J2S06_000057</name>
</gene>
<comment type="caution">
    <text evidence="12">The sequence shown here is derived from an EMBL/GenBank/DDBJ whole genome shotgun (WGS) entry which is preliminary data.</text>
</comment>
<evidence type="ECO:0000313" key="13">
    <source>
        <dbReference type="Proteomes" id="UP001225646"/>
    </source>
</evidence>
<dbReference type="PANTHER" id="PTHR43627:SF1">
    <property type="entry name" value="COBALT TRANSPORT PROTEIN CBIM"/>
    <property type="match status" value="1"/>
</dbReference>
<feature type="transmembrane region" description="Helical" evidence="11">
    <location>
        <begin position="102"/>
        <end position="128"/>
    </location>
</feature>
<organism evidence="12 13">
    <name type="scientific">Aeribacillus alveayuensis</name>
    <dbReference type="NCBI Taxonomy" id="279215"/>
    <lineage>
        <taxon>Bacteria</taxon>
        <taxon>Bacillati</taxon>
        <taxon>Bacillota</taxon>
        <taxon>Bacilli</taxon>
        <taxon>Bacillales</taxon>
        <taxon>Bacillaceae</taxon>
        <taxon>Aeribacillus</taxon>
    </lineage>
</organism>
<feature type="transmembrane region" description="Helical" evidence="11">
    <location>
        <begin position="36"/>
        <end position="54"/>
    </location>
</feature>
<name>A0ABT9VJ47_9BACI</name>
<dbReference type="InterPro" id="IPR002751">
    <property type="entry name" value="CbiM/NikMN"/>
</dbReference>
<protein>
    <recommendedName>
        <fullName evidence="11">Cobalt transport protein CbiM</fullName>
    </recommendedName>
    <alternativeName>
        <fullName evidence="11">Energy-coupling factor transporter probable substrate-capture protein CbiM</fullName>
        <shortName evidence="11">ECF transporter S component CbiM</shortName>
    </alternativeName>
</protein>
<dbReference type="NCBIfam" id="NF006184">
    <property type="entry name" value="PRK08319.1"/>
    <property type="match status" value="1"/>
</dbReference>
<dbReference type="Proteomes" id="UP001225646">
    <property type="component" value="Unassembled WGS sequence"/>
</dbReference>
<keyword evidence="9 11" id="KW-0472">Membrane</keyword>
<evidence type="ECO:0000256" key="8">
    <source>
        <dbReference type="ARBA" id="ARBA00023065"/>
    </source>
</evidence>
<dbReference type="Gene3D" id="1.10.1760.20">
    <property type="match status" value="1"/>
</dbReference>
<keyword evidence="8 11" id="KW-0406">Ion transport</keyword>
<evidence type="ECO:0000256" key="1">
    <source>
        <dbReference type="ARBA" id="ARBA00004651"/>
    </source>
</evidence>
<comment type="similarity">
    <text evidence="11">Belongs to the CbiM family.</text>
</comment>
<evidence type="ECO:0000256" key="7">
    <source>
        <dbReference type="ARBA" id="ARBA00022989"/>
    </source>
</evidence>
<dbReference type="PANTHER" id="PTHR43627">
    <property type="match status" value="1"/>
</dbReference>
<feature type="transmembrane region" description="Helical" evidence="11">
    <location>
        <begin position="168"/>
        <end position="190"/>
    </location>
</feature>
<evidence type="ECO:0000256" key="9">
    <source>
        <dbReference type="ARBA" id="ARBA00023136"/>
    </source>
</evidence>
<accession>A0ABT9VJ47</accession>
<evidence type="ECO:0000256" key="4">
    <source>
        <dbReference type="ARBA" id="ARBA00022475"/>
    </source>
</evidence>
<evidence type="ECO:0000256" key="6">
    <source>
        <dbReference type="ARBA" id="ARBA00022692"/>
    </source>
</evidence>
<dbReference type="Pfam" id="PF01891">
    <property type="entry name" value="CbiM"/>
    <property type="match status" value="1"/>
</dbReference>
<comment type="function">
    <text evidence="11">Part of the energy-coupling factor (ECF) transporter complex CbiMNOQ involved in cobalt import.</text>
</comment>
<keyword evidence="6 11" id="KW-0812">Transmembrane</keyword>
<feature type="transmembrane region" description="Helical" evidence="11">
    <location>
        <begin position="134"/>
        <end position="156"/>
    </location>
</feature>